<dbReference type="PANTHER" id="PTHR11627">
    <property type="entry name" value="FRUCTOSE-BISPHOSPHATE ALDOLASE"/>
    <property type="match status" value="1"/>
</dbReference>
<keyword evidence="5" id="KW-0456">Lyase</keyword>
<organism evidence="6 7">
    <name type="scientific">Teladorsagia circumcincta</name>
    <name type="common">Brown stomach worm</name>
    <name type="synonym">Ostertagia circumcincta</name>
    <dbReference type="NCBI Taxonomy" id="45464"/>
    <lineage>
        <taxon>Eukaryota</taxon>
        <taxon>Metazoa</taxon>
        <taxon>Ecdysozoa</taxon>
        <taxon>Nematoda</taxon>
        <taxon>Chromadorea</taxon>
        <taxon>Rhabditida</taxon>
        <taxon>Rhabditina</taxon>
        <taxon>Rhabditomorpha</taxon>
        <taxon>Strongyloidea</taxon>
        <taxon>Trichostrongylidae</taxon>
        <taxon>Teladorsagia</taxon>
    </lineage>
</organism>
<dbReference type="GO" id="GO:0006096">
    <property type="term" value="P:glycolytic process"/>
    <property type="evidence" value="ECO:0007669"/>
    <property type="project" value="UniProtKB-UniPathway"/>
</dbReference>
<gene>
    <name evidence="6" type="ORF">TELCIR_16647</name>
</gene>
<comment type="similarity">
    <text evidence="2">Belongs to the class I fructose-bisphosphate aldolase family.</text>
</comment>
<dbReference type="Proteomes" id="UP000230423">
    <property type="component" value="Unassembled WGS sequence"/>
</dbReference>
<dbReference type="EC" id="4.1.2.13" evidence="3"/>
<evidence type="ECO:0000313" key="7">
    <source>
        <dbReference type="Proteomes" id="UP000230423"/>
    </source>
</evidence>
<evidence type="ECO:0000256" key="1">
    <source>
        <dbReference type="ARBA" id="ARBA00004714"/>
    </source>
</evidence>
<dbReference type="AlphaFoldDB" id="A0A2G9TV58"/>
<protein>
    <recommendedName>
        <fullName evidence="3">fructose-bisphosphate aldolase</fullName>
        <ecNumber evidence="3">4.1.2.13</ecNumber>
    </recommendedName>
</protein>
<name>A0A2G9TV58_TELCI</name>
<accession>A0A2G9TV58</accession>
<evidence type="ECO:0000256" key="4">
    <source>
        <dbReference type="ARBA" id="ARBA00023152"/>
    </source>
</evidence>
<comment type="pathway">
    <text evidence="1">Carbohydrate degradation; glycolysis; D-glyceraldehyde 3-phosphate and glycerone phosphate from D-glucose: step 4/4.</text>
</comment>
<keyword evidence="7" id="KW-1185">Reference proteome</keyword>
<evidence type="ECO:0000313" key="6">
    <source>
        <dbReference type="EMBL" id="PIO61817.1"/>
    </source>
</evidence>
<dbReference type="EMBL" id="KZ352970">
    <property type="protein sequence ID" value="PIO61817.1"/>
    <property type="molecule type" value="Genomic_DNA"/>
</dbReference>
<dbReference type="InterPro" id="IPR013785">
    <property type="entry name" value="Aldolase_TIM"/>
</dbReference>
<reference evidence="6 7" key="1">
    <citation type="submission" date="2015-09" db="EMBL/GenBank/DDBJ databases">
        <title>Draft genome of the parasitic nematode Teladorsagia circumcincta isolate WARC Sus (inbred).</title>
        <authorList>
            <person name="Mitreva M."/>
        </authorList>
    </citation>
    <scope>NUCLEOTIDE SEQUENCE [LARGE SCALE GENOMIC DNA]</scope>
    <source>
        <strain evidence="6 7">S</strain>
    </source>
</reference>
<keyword evidence="4" id="KW-0324">Glycolysis</keyword>
<feature type="non-terminal residue" evidence="6">
    <location>
        <position position="1"/>
    </location>
</feature>
<dbReference type="InterPro" id="IPR000741">
    <property type="entry name" value="FBA_I"/>
</dbReference>
<dbReference type="Gene3D" id="3.20.20.70">
    <property type="entry name" value="Aldolase class I"/>
    <property type="match status" value="1"/>
</dbReference>
<dbReference type="UniPathway" id="UPA00109">
    <property type="reaction ID" value="UER00183"/>
</dbReference>
<dbReference type="Pfam" id="PF00274">
    <property type="entry name" value="Glycolytic"/>
    <property type="match status" value="1"/>
</dbReference>
<evidence type="ECO:0000256" key="3">
    <source>
        <dbReference type="ARBA" id="ARBA00013068"/>
    </source>
</evidence>
<sequence length="84" mass="9206">SRGLLSEETSYQSTETGERFVVLIDKQGVIPGIKLDFGVVSFAESLGETTTQGFGSLARIATAFEKGDWDLALRITFDFTLLRT</sequence>
<evidence type="ECO:0000256" key="5">
    <source>
        <dbReference type="ARBA" id="ARBA00023239"/>
    </source>
</evidence>
<dbReference type="SUPFAM" id="SSF51569">
    <property type="entry name" value="Aldolase"/>
    <property type="match status" value="1"/>
</dbReference>
<dbReference type="OrthoDB" id="36455at2759"/>
<proteinExistence type="inferred from homology"/>
<evidence type="ECO:0000256" key="2">
    <source>
        <dbReference type="ARBA" id="ARBA00010387"/>
    </source>
</evidence>
<dbReference type="GO" id="GO:0004332">
    <property type="term" value="F:fructose-bisphosphate aldolase activity"/>
    <property type="evidence" value="ECO:0007669"/>
    <property type="project" value="UniProtKB-EC"/>
</dbReference>